<dbReference type="Proteomes" id="UP000092683">
    <property type="component" value="Unassembled WGS sequence"/>
</dbReference>
<evidence type="ECO:0000313" key="1">
    <source>
        <dbReference type="EMBL" id="OCB41886.1"/>
    </source>
</evidence>
<dbReference type="EMBL" id="MBEE01000285">
    <property type="protein sequence ID" value="OCB41886.1"/>
    <property type="molecule type" value="Genomic_DNA"/>
</dbReference>
<dbReference type="RefSeq" id="WP_065484634.1">
    <property type="nucleotide sequence ID" value="NZ_MBEE01000285.1"/>
</dbReference>
<accession>A0A1B9CI57</accession>
<dbReference type="InterPro" id="IPR029058">
    <property type="entry name" value="AB_hydrolase_fold"/>
</dbReference>
<gene>
    <name evidence="1" type="ORF">A5677_00500</name>
</gene>
<organism evidence="1 2">
    <name type="scientific">Mycobacterium malmoense</name>
    <dbReference type="NCBI Taxonomy" id="1780"/>
    <lineage>
        <taxon>Bacteria</taxon>
        <taxon>Bacillati</taxon>
        <taxon>Actinomycetota</taxon>
        <taxon>Actinomycetes</taxon>
        <taxon>Mycobacteriales</taxon>
        <taxon>Mycobacteriaceae</taxon>
        <taxon>Mycobacterium</taxon>
    </lineage>
</organism>
<name>A0A1B9CI57_MYCMA</name>
<sequence>MATDAKGAWIGFGVGDTDPVNAKRTDPNWEAVTLLTTKLHDKFSTVRNLGLTPRDTYDILTSQAVAMIAKNYGMTVPVDEQGYAVANLAFRTKLGSYPPPPPPTHAMFTVRGTGGIIGLDYTSQIAQALPGLYHEHPIDYAASMGGIPVGAANDPNAPSGDECAEQARQMLTDAVLGSTVTFAIAGYSLGTKGVILFLNDLFDPNHPLYEHRDRLVCVVLVADPWRPFGKSFYLGPVQAGQGIGAPSFTMSKAAQDALGWRCCWLVNPADLYTNAPLGGTGQVLDDVQEFILGTAVSDPLGTMAKFVQMLLQLVVKDGGLLKGGQTVNQPGGTQAGGGGLLGGVLGGGGLLGGLLGGGSPASLITGIAGGSIGLTAGLVPLILPLLLGSFEGLIDGISGNGTNLPTGPAADVQAAILALKFFGSGTAPHLSYHDTAWGPGPQTFLQLGIQHAADYGSRVPVAV</sequence>
<dbReference type="Gene3D" id="3.40.50.1820">
    <property type="entry name" value="alpha/beta hydrolase"/>
    <property type="match status" value="1"/>
</dbReference>
<proteinExistence type="predicted"/>
<dbReference type="AlphaFoldDB" id="A0A1B9CI57"/>
<evidence type="ECO:0000313" key="2">
    <source>
        <dbReference type="Proteomes" id="UP000092683"/>
    </source>
</evidence>
<dbReference type="SUPFAM" id="SSF53474">
    <property type="entry name" value="alpha/beta-Hydrolases"/>
    <property type="match status" value="1"/>
</dbReference>
<reference evidence="1 2" key="1">
    <citation type="submission" date="2016-06" db="EMBL/GenBank/DDBJ databases">
        <authorList>
            <person name="Kjaerup R.B."/>
            <person name="Dalgaard T.S."/>
            <person name="Juul-Madsen H.R."/>
        </authorList>
    </citation>
    <scope>NUCLEOTIDE SEQUENCE [LARGE SCALE GENOMIC DNA]</scope>
    <source>
        <strain evidence="1 2">E3012</strain>
    </source>
</reference>
<comment type="caution">
    <text evidence="1">The sequence shown here is derived from an EMBL/GenBank/DDBJ whole genome shotgun (WGS) entry which is preliminary data.</text>
</comment>
<dbReference type="OrthoDB" id="4673145at2"/>
<protein>
    <submittedName>
        <fullName evidence="1">Uncharacterized protein</fullName>
    </submittedName>
</protein>